<dbReference type="GO" id="GO:0005886">
    <property type="term" value="C:plasma membrane"/>
    <property type="evidence" value="ECO:0007669"/>
    <property type="project" value="TreeGrafter"/>
</dbReference>
<feature type="transmembrane region" description="Helical" evidence="6">
    <location>
        <begin position="432"/>
        <end position="454"/>
    </location>
</feature>
<dbReference type="AlphaFoldDB" id="A0AA39XQQ6"/>
<evidence type="ECO:0000259" key="7">
    <source>
        <dbReference type="PROSITE" id="PS50850"/>
    </source>
</evidence>
<dbReference type="PANTHER" id="PTHR23502">
    <property type="entry name" value="MAJOR FACILITATOR SUPERFAMILY"/>
    <property type="match status" value="1"/>
</dbReference>
<dbReference type="InterPro" id="IPR036259">
    <property type="entry name" value="MFS_trans_sf"/>
</dbReference>
<gene>
    <name evidence="8" type="primary">QDR3_0</name>
    <name evidence="8" type="ORF">DIS24_g10277</name>
</gene>
<evidence type="ECO:0000256" key="6">
    <source>
        <dbReference type="SAM" id="Phobius"/>
    </source>
</evidence>
<evidence type="ECO:0000313" key="8">
    <source>
        <dbReference type="EMBL" id="KAK0637976.1"/>
    </source>
</evidence>
<feature type="transmembrane region" description="Helical" evidence="6">
    <location>
        <begin position="142"/>
        <end position="161"/>
    </location>
</feature>
<evidence type="ECO:0000256" key="5">
    <source>
        <dbReference type="SAM" id="MobiDB-lite"/>
    </source>
</evidence>
<feature type="transmembrane region" description="Helical" evidence="6">
    <location>
        <begin position="324"/>
        <end position="342"/>
    </location>
</feature>
<feature type="transmembrane region" description="Helical" evidence="6">
    <location>
        <begin position="232"/>
        <end position="257"/>
    </location>
</feature>
<feature type="transmembrane region" description="Helical" evidence="6">
    <location>
        <begin position="263"/>
        <end position="282"/>
    </location>
</feature>
<name>A0AA39XQQ6_9PEZI</name>
<organism evidence="8 9">
    <name type="scientific">Lasiodiplodia hormozganensis</name>
    <dbReference type="NCBI Taxonomy" id="869390"/>
    <lineage>
        <taxon>Eukaryota</taxon>
        <taxon>Fungi</taxon>
        <taxon>Dikarya</taxon>
        <taxon>Ascomycota</taxon>
        <taxon>Pezizomycotina</taxon>
        <taxon>Dothideomycetes</taxon>
        <taxon>Dothideomycetes incertae sedis</taxon>
        <taxon>Botryosphaeriales</taxon>
        <taxon>Botryosphaeriaceae</taxon>
        <taxon>Lasiodiplodia</taxon>
    </lineage>
</organism>
<feature type="domain" description="Major facilitator superfamily (MFS) profile" evidence="7">
    <location>
        <begin position="108"/>
        <end position="523"/>
    </location>
</feature>
<comment type="subcellular location">
    <subcellularLocation>
        <location evidence="1">Membrane</location>
        <topology evidence="1">Multi-pass membrane protein</topology>
    </subcellularLocation>
</comment>
<feature type="transmembrane region" description="Helical" evidence="6">
    <location>
        <begin position="475"/>
        <end position="492"/>
    </location>
</feature>
<accession>A0AA39XQQ6</accession>
<comment type="caution">
    <text evidence="8">The sequence shown here is derived from an EMBL/GenBank/DDBJ whole genome shotgun (WGS) entry which is preliminary data.</text>
</comment>
<dbReference type="Gene3D" id="1.20.1250.20">
    <property type="entry name" value="MFS general substrate transporter like domains"/>
    <property type="match status" value="1"/>
</dbReference>
<protein>
    <submittedName>
        <fullName evidence="8">MFS antiporter QDR3</fullName>
    </submittedName>
</protein>
<dbReference type="Pfam" id="PF07690">
    <property type="entry name" value="MFS_1"/>
    <property type="match status" value="1"/>
</dbReference>
<sequence length="553" mass="60581">MSHFEPISAPSAAVEEGGQQDAPTPCPPPQAKAKTTSPPSGADRRGSDADGIDLEKQATVDEGRPTLEHTISHVPTHDIAHVPTTPTGGPPISDEIYDKFSLTRKNIITAVLSFCGFLAPISSTTVLAAIPEVAETYGSTGTTINISNALYMLFMGVSPMFWGPIGQVYGRRWASLGSAALFTVFSVGTALAPNLASFFIFRIMTAFQGTSFLIIGSACIGDIFRPTERGTALSWFLSGTLVGPAFGPFIGGIIVTFRSWRDIFWLQTALGGFGCVLILFFLPETTHYKRSVEFQGLKAADKAAKMWQWTNPFRVLRLYRYPNLITVGLASSSLVWNMYSLLTPIRYVLNPRFHLTSPIQSGLFYIAPGCGYLFGTFFGGRWADHIVHRYIRKRNGERVPEDRLNSCLPFLGGVIPACMLVYGWSIEMEKGGIPLPVIVMFLQGVAQLFCFPSLNTYCLDVMQAQSAEVVAGNYVIRYVFAALGSALCLPAIEVIGVGWFSTISAGFLVAAMLLTWLTTIYGRQWRDDVDAKKKARKVEGRERREERKRAAAA</sequence>
<dbReference type="GO" id="GO:0022857">
    <property type="term" value="F:transmembrane transporter activity"/>
    <property type="evidence" value="ECO:0007669"/>
    <property type="project" value="InterPro"/>
</dbReference>
<feature type="region of interest" description="Disordered" evidence="5">
    <location>
        <begin position="1"/>
        <end position="65"/>
    </location>
</feature>
<dbReference type="FunFam" id="1.20.1250.20:FF:000354">
    <property type="entry name" value="MFS general substrate transporter"/>
    <property type="match status" value="1"/>
</dbReference>
<feature type="transmembrane region" description="Helical" evidence="6">
    <location>
        <begin position="107"/>
        <end position="130"/>
    </location>
</feature>
<feature type="transmembrane region" description="Helical" evidence="6">
    <location>
        <begin position="404"/>
        <end position="426"/>
    </location>
</feature>
<keyword evidence="3 6" id="KW-1133">Transmembrane helix</keyword>
<feature type="transmembrane region" description="Helical" evidence="6">
    <location>
        <begin position="198"/>
        <end position="220"/>
    </location>
</feature>
<reference evidence="8" key="1">
    <citation type="submission" date="2023-06" db="EMBL/GenBank/DDBJ databases">
        <title>Multi-omics analyses reveal the molecular pathogenesis toolkit of Lasiodiplodia hormozganensis, a cross-kingdom pathogen.</title>
        <authorList>
            <person name="Felix C."/>
            <person name="Meneses R."/>
            <person name="Goncalves M.F.M."/>
            <person name="Tilleman L."/>
            <person name="Duarte A.S."/>
            <person name="Jorrin-Novo J.V."/>
            <person name="Van De Peer Y."/>
            <person name="Deforce D."/>
            <person name="Van Nieuwerburgh F."/>
            <person name="Esteves A.C."/>
            <person name="Alves A."/>
        </authorList>
    </citation>
    <scope>NUCLEOTIDE SEQUENCE</scope>
    <source>
        <strain evidence="8">CBS 339.90</strain>
    </source>
</reference>
<dbReference type="PANTHER" id="PTHR23502:SF64">
    <property type="entry name" value="TRANSPORTER, PUTATIVE (AFU_ORTHOLOGUE AFUA_3G11760)-RELATED"/>
    <property type="match status" value="1"/>
</dbReference>
<dbReference type="EMBL" id="JAUJDW010000106">
    <property type="protein sequence ID" value="KAK0637976.1"/>
    <property type="molecule type" value="Genomic_DNA"/>
</dbReference>
<keyword evidence="9" id="KW-1185">Reference proteome</keyword>
<dbReference type="InterPro" id="IPR011701">
    <property type="entry name" value="MFS"/>
</dbReference>
<dbReference type="InterPro" id="IPR020846">
    <property type="entry name" value="MFS_dom"/>
</dbReference>
<evidence type="ECO:0000256" key="3">
    <source>
        <dbReference type="ARBA" id="ARBA00022989"/>
    </source>
</evidence>
<evidence type="ECO:0000256" key="4">
    <source>
        <dbReference type="ARBA" id="ARBA00023136"/>
    </source>
</evidence>
<dbReference type="SUPFAM" id="SSF103473">
    <property type="entry name" value="MFS general substrate transporter"/>
    <property type="match status" value="1"/>
</dbReference>
<feature type="transmembrane region" description="Helical" evidence="6">
    <location>
        <begin position="498"/>
        <end position="517"/>
    </location>
</feature>
<keyword evidence="2 6" id="KW-0812">Transmembrane</keyword>
<proteinExistence type="predicted"/>
<feature type="compositionally biased region" description="Basic and acidic residues" evidence="5">
    <location>
        <begin position="42"/>
        <end position="65"/>
    </location>
</feature>
<evidence type="ECO:0000256" key="2">
    <source>
        <dbReference type="ARBA" id="ARBA00022692"/>
    </source>
</evidence>
<evidence type="ECO:0000313" key="9">
    <source>
        <dbReference type="Proteomes" id="UP001175001"/>
    </source>
</evidence>
<dbReference type="PROSITE" id="PS50850">
    <property type="entry name" value="MFS"/>
    <property type="match status" value="1"/>
</dbReference>
<feature type="transmembrane region" description="Helical" evidence="6">
    <location>
        <begin position="173"/>
        <end position="192"/>
    </location>
</feature>
<dbReference type="Proteomes" id="UP001175001">
    <property type="component" value="Unassembled WGS sequence"/>
</dbReference>
<evidence type="ECO:0000256" key="1">
    <source>
        <dbReference type="ARBA" id="ARBA00004141"/>
    </source>
</evidence>
<feature type="transmembrane region" description="Helical" evidence="6">
    <location>
        <begin position="362"/>
        <end position="383"/>
    </location>
</feature>
<keyword evidence="4 6" id="KW-0472">Membrane</keyword>